<dbReference type="SUPFAM" id="SSF46785">
    <property type="entry name" value="Winged helix' DNA-binding domain"/>
    <property type="match status" value="1"/>
</dbReference>
<evidence type="ECO:0000256" key="3">
    <source>
        <dbReference type="ARBA" id="ARBA00023163"/>
    </source>
</evidence>
<dbReference type="Gene3D" id="1.10.10.10">
    <property type="entry name" value="Winged helix-like DNA-binding domain superfamily/Winged helix DNA-binding domain"/>
    <property type="match status" value="1"/>
</dbReference>
<evidence type="ECO:0000256" key="2">
    <source>
        <dbReference type="ARBA" id="ARBA00023125"/>
    </source>
</evidence>
<keyword evidence="1" id="KW-0805">Transcription regulation</keyword>
<dbReference type="PROSITE" id="PS51118">
    <property type="entry name" value="HTH_HXLR"/>
    <property type="match status" value="1"/>
</dbReference>
<keyword evidence="6" id="KW-1185">Reference proteome</keyword>
<feature type="domain" description="HTH hxlR-type" evidence="4">
    <location>
        <begin position="26"/>
        <end position="125"/>
    </location>
</feature>
<evidence type="ECO:0000259" key="4">
    <source>
        <dbReference type="PROSITE" id="PS51118"/>
    </source>
</evidence>
<dbReference type="KEGG" id="nev:NTE_03449"/>
<reference evidence="5 6" key="1">
    <citation type="journal article" date="2014" name="PLoS ONE">
        <title>Genome Sequence of Candidatus Nitrososphaera evergladensis from Group I.1b Enriched from Everglades Soil Reveals Novel Genomic Features of the Ammonia-Oxidizing Archaea.</title>
        <authorList>
            <person name="Zhalnina K.V."/>
            <person name="Dias R."/>
            <person name="Leonard M.T."/>
            <person name="Dorr de Quadros P."/>
            <person name="Camargo F.A."/>
            <person name="Drew J.C."/>
            <person name="Farmerie W.G."/>
            <person name="Daroub S.H."/>
            <person name="Triplett E.W."/>
        </authorList>
    </citation>
    <scope>NUCLEOTIDE SEQUENCE [LARGE SCALE GENOMIC DNA]</scope>
    <source>
        <strain evidence="5 6">SR1</strain>
    </source>
</reference>
<dbReference type="eggNOG" id="arCOG01057">
    <property type="taxonomic scope" value="Archaea"/>
</dbReference>
<dbReference type="EMBL" id="CP007174">
    <property type="protein sequence ID" value="AIF85477.1"/>
    <property type="molecule type" value="Genomic_DNA"/>
</dbReference>
<evidence type="ECO:0000313" key="5">
    <source>
        <dbReference type="EMBL" id="AIF85477.1"/>
    </source>
</evidence>
<protein>
    <submittedName>
        <fullName evidence="5">Putative transcriptional regulator</fullName>
    </submittedName>
</protein>
<evidence type="ECO:0000313" key="6">
    <source>
        <dbReference type="Proteomes" id="UP000028194"/>
    </source>
</evidence>
<dbReference type="PANTHER" id="PTHR33204:SF18">
    <property type="entry name" value="TRANSCRIPTIONAL REGULATORY PROTEIN"/>
    <property type="match status" value="1"/>
</dbReference>
<proteinExistence type="predicted"/>
<organism evidence="5 6">
    <name type="scientific">Candidatus Nitrososphaera evergladensis SR1</name>
    <dbReference type="NCBI Taxonomy" id="1459636"/>
    <lineage>
        <taxon>Archaea</taxon>
        <taxon>Nitrososphaerota</taxon>
        <taxon>Nitrososphaeria</taxon>
        <taxon>Nitrososphaerales</taxon>
        <taxon>Nitrososphaeraceae</taxon>
        <taxon>Nitrososphaera</taxon>
    </lineage>
</organism>
<dbReference type="HOGENOM" id="CLU_111585_5_3_2"/>
<dbReference type="InterPro" id="IPR036390">
    <property type="entry name" value="WH_DNA-bd_sf"/>
</dbReference>
<accession>A0A075MXX2</accession>
<keyword evidence="2" id="KW-0238">DNA-binding</keyword>
<dbReference type="AlphaFoldDB" id="A0A075MXX2"/>
<dbReference type="InterPro" id="IPR002577">
    <property type="entry name" value="HTH_HxlR"/>
</dbReference>
<dbReference type="GO" id="GO:0003677">
    <property type="term" value="F:DNA binding"/>
    <property type="evidence" value="ECO:0007669"/>
    <property type="project" value="UniProtKB-KW"/>
</dbReference>
<dbReference type="PANTHER" id="PTHR33204">
    <property type="entry name" value="TRANSCRIPTIONAL REGULATOR, MARR FAMILY"/>
    <property type="match status" value="1"/>
</dbReference>
<sequence length="141" mass="16421">MQSTVSSEALKFDLELVKLYDGTKQCPINFTLKLIGNKFTLLILRNMIYFKQNRFNQFLNSIEDINTKALTNRLKEMEHEGLIERRIFNEHPVKIEYYPTKQGLALKPLLDLMASYSLTCFSKEVKDGKKRSLSQIIKNGK</sequence>
<name>A0A075MXX2_9ARCH</name>
<dbReference type="Proteomes" id="UP000028194">
    <property type="component" value="Chromosome"/>
</dbReference>
<dbReference type="InterPro" id="IPR036388">
    <property type="entry name" value="WH-like_DNA-bd_sf"/>
</dbReference>
<keyword evidence="3" id="KW-0804">Transcription</keyword>
<evidence type="ECO:0000256" key="1">
    <source>
        <dbReference type="ARBA" id="ARBA00023015"/>
    </source>
</evidence>
<gene>
    <name evidence="5" type="ORF">NTE_03449</name>
</gene>
<dbReference type="Pfam" id="PF01638">
    <property type="entry name" value="HxlR"/>
    <property type="match status" value="1"/>
</dbReference>